<proteinExistence type="predicted"/>
<evidence type="ECO:0000313" key="1">
    <source>
        <dbReference type="EMBL" id="MBB5575883.1"/>
    </source>
</evidence>
<name>A0A7W9D326_9HYPH</name>
<gene>
    <name evidence="1" type="ORF">GGD50_004518</name>
</gene>
<comment type="caution">
    <text evidence="1">The sequence shown here is derived from an EMBL/GenBank/DDBJ whole genome shotgun (WGS) entry which is preliminary data.</text>
</comment>
<dbReference type="EMBL" id="JACHBI010000009">
    <property type="protein sequence ID" value="MBB5575883.1"/>
    <property type="molecule type" value="Genomic_DNA"/>
</dbReference>
<dbReference type="AlphaFoldDB" id="A0A7W9D326"/>
<dbReference type="Proteomes" id="UP000549882">
    <property type="component" value="Unassembled WGS sequence"/>
</dbReference>
<dbReference type="InterPro" id="IPR045389">
    <property type="entry name" value="DUF6522"/>
</dbReference>
<protein>
    <submittedName>
        <fullName evidence="1">Uncharacterized protein</fullName>
    </submittedName>
</protein>
<dbReference type="Pfam" id="PF20132">
    <property type="entry name" value="DUF6522"/>
    <property type="match status" value="1"/>
</dbReference>
<organism evidence="1 2">
    <name type="scientific">Rhizobium paranaense</name>
    <dbReference type="NCBI Taxonomy" id="1650438"/>
    <lineage>
        <taxon>Bacteria</taxon>
        <taxon>Pseudomonadati</taxon>
        <taxon>Pseudomonadota</taxon>
        <taxon>Alphaproteobacteria</taxon>
        <taxon>Hyphomicrobiales</taxon>
        <taxon>Rhizobiaceae</taxon>
        <taxon>Rhizobium/Agrobacterium group</taxon>
        <taxon>Rhizobium</taxon>
    </lineage>
</organism>
<keyword evidence="2" id="KW-1185">Reference proteome</keyword>
<evidence type="ECO:0000313" key="2">
    <source>
        <dbReference type="Proteomes" id="UP000549882"/>
    </source>
</evidence>
<dbReference type="RefSeq" id="WP_183939316.1">
    <property type="nucleotide sequence ID" value="NZ_JACHBI010000009.1"/>
</dbReference>
<reference evidence="1 2" key="1">
    <citation type="submission" date="2020-08" db="EMBL/GenBank/DDBJ databases">
        <title>Genomic Encyclopedia of Type Strains, Phase IV (KMG-V): Genome sequencing to study the core and pangenomes of soil and plant-associated prokaryotes.</title>
        <authorList>
            <person name="Whitman W."/>
        </authorList>
    </citation>
    <scope>NUCLEOTIDE SEQUENCE [LARGE SCALE GENOMIC DNA]</scope>
    <source>
        <strain evidence="1 2">SEMIA 4064</strain>
    </source>
</reference>
<accession>A0A7W9D326</accession>
<sequence>MFVERAQNGDFIVDSIEIADRFGLSLAEFRRYMQRGSVTSTVEVGTEDHEGTKRLSLRLGNRIWRVVLDDENRVRHEEMTFLGRQHATPKSSDK</sequence>